<protein>
    <submittedName>
        <fullName evidence="1">Uncharacterized protein</fullName>
    </submittedName>
</protein>
<evidence type="ECO:0000313" key="2">
    <source>
        <dbReference type="Proteomes" id="UP000271889"/>
    </source>
</evidence>
<dbReference type="EMBL" id="UYRV01000888">
    <property type="protein sequence ID" value="VDK45776.1"/>
    <property type="molecule type" value="Genomic_DNA"/>
</dbReference>
<dbReference type="AlphaFoldDB" id="A0A3P6Q2C5"/>
<proteinExistence type="predicted"/>
<name>A0A3P6Q2C5_CYLGO</name>
<keyword evidence="2" id="KW-1185">Reference proteome</keyword>
<accession>A0A3P6Q2C5</accession>
<dbReference type="OrthoDB" id="10545831at2759"/>
<organism evidence="1 2">
    <name type="scientific">Cylicostephanus goldi</name>
    <name type="common">Nematode worm</name>
    <dbReference type="NCBI Taxonomy" id="71465"/>
    <lineage>
        <taxon>Eukaryota</taxon>
        <taxon>Metazoa</taxon>
        <taxon>Ecdysozoa</taxon>
        <taxon>Nematoda</taxon>
        <taxon>Chromadorea</taxon>
        <taxon>Rhabditida</taxon>
        <taxon>Rhabditina</taxon>
        <taxon>Rhabditomorpha</taxon>
        <taxon>Strongyloidea</taxon>
        <taxon>Strongylidae</taxon>
        <taxon>Cylicostephanus</taxon>
    </lineage>
</organism>
<reference evidence="1 2" key="1">
    <citation type="submission" date="2018-11" db="EMBL/GenBank/DDBJ databases">
        <authorList>
            <consortium name="Pathogen Informatics"/>
        </authorList>
    </citation>
    <scope>NUCLEOTIDE SEQUENCE [LARGE SCALE GENOMIC DNA]</scope>
</reference>
<gene>
    <name evidence="1" type="ORF">CGOC_LOCUS592</name>
</gene>
<sequence length="255" mass="29808">MANRVELIEKEVKDLTVQEKNFKALLMVSAQKYRIPLYLYHALYLYLYQDMTEEFGHQAKQMESKVRRDVTRDKREKNMLYEIAHRERIESEMRDAYLKQADKGTLSARGVLNEIANRIERMERDTRSVDEIANRVQCIEKELAFHGSGKKGDNASLRARKWLHDIGKTFVGEDNLSVMTRMRREVGEYAAQDAHQVLLMETEKAPKERGSKSSQSGLSSLENVRIKETELRSRNCVFFNGNHWQEHGRRYSSSS</sequence>
<dbReference type="Proteomes" id="UP000271889">
    <property type="component" value="Unassembled WGS sequence"/>
</dbReference>
<evidence type="ECO:0000313" key="1">
    <source>
        <dbReference type="EMBL" id="VDK45776.1"/>
    </source>
</evidence>